<keyword evidence="6 9" id="KW-0238">DNA-binding</keyword>
<evidence type="ECO:0000256" key="4">
    <source>
        <dbReference type="ARBA" id="ARBA00022763"/>
    </source>
</evidence>
<dbReference type="PANTHER" id="PTHR11361">
    <property type="entry name" value="DNA MISMATCH REPAIR PROTEIN MUTS FAMILY MEMBER"/>
    <property type="match status" value="1"/>
</dbReference>
<dbReference type="InterPro" id="IPR007860">
    <property type="entry name" value="DNA_mmatch_repair_MutS_con_dom"/>
</dbReference>
<sequence>MAASQNPIQGSLFGGNEQSDINEIKHSNASKLSNENLSNKQLREDASLRPRKKKNSENLNPISDVDSFSNVELDEPKWSHHNLPKIDDLTPALRHYVELKKENPDRVLLYRLGDFFECFFEDAITLSQLLEITLTSKEAGKKIGKIPMAGIPHHASDRYCTELIKKGLSIAICDQLEAAPAKGNKLIKRGITRLITPGTILEEGMLSAKQNNWLASVLLESKSNPKIIHWSLAKIDVSTGEFIVQEGQEINNLRQELIKLNAAEVISEESSISNKIWHEGLTEITEFNKTSFSNLEAMTTIKNHYRLNNIDGLGIHTDSLSIRTVGGLIAYLNKTHPNIDDKSNTQIKTNICIDYPRIKNSRTGLIIDNQTRRNLEMTSTQKDGKFQGSLLWAIDKTLTAMGARCIRRWLEEPLTDIHAIKNRQNIIGLLVQSSTLRKNIRKTLRAMGDLERLSGRAGAQQAGARDLVAIAEGINRLPLIKKYINDPIFDKTKYFDPIINIDKDLIAIASKINNQIIDNPPLNLTEGGLFYDGVNPILDGLRNQLDDHNSWLKSQELEERKKSNINNLKLQYHRSFGYFLAVNKSKAINVPDHWIRRQTLTNEERFVTPELKEREGKIFQVRARISELEYEMFCNLRTLTGNKSNIIRQAAKAISYLDVLTGLSEVAATHNYIQPKIIDINEQGKSRKLSIIDGRHPVVEQILVDKFFVPNDIELGSDTDLIILSGPNASGKSCYLRQIGLLQIMAQIGSWIPAKSADIGIADQLFTRVGAVDDLASGQSTFMVEMIETAFILNNASENSLVLLDEIGRGTSTFDGLSIAWSVSEFLAKTIKSRSIFATHYHELNQISEYIDNVENYKVLVEYKNHSLSFLHKVKRGGANKSYGIEAARLAGVPSDVVNNARVILNNLENNSSNTIKVSKPIENCKKK</sequence>
<dbReference type="Pfam" id="PF05188">
    <property type="entry name" value="MutS_II"/>
    <property type="match status" value="1"/>
</dbReference>
<protein>
    <recommendedName>
        <fullName evidence="2 9">DNA mismatch repair protein MutS</fullName>
    </recommendedName>
</protein>
<dbReference type="PROSITE" id="PS00486">
    <property type="entry name" value="DNA_MISMATCH_REPAIR_2"/>
    <property type="match status" value="1"/>
</dbReference>
<dbReference type="CDD" id="cd03284">
    <property type="entry name" value="ABC_MutS1"/>
    <property type="match status" value="1"/>
</dbReference>
<dbReference type="SUPFAM" id="SSF48334">
    <property type="entry name" value="DNA repair protein MutS, domain III"/>
    <property type="match status" value="1"/>
</dbReference>
<evidence type="ECO:0000256" key="5">
    <source>
        <dbReference type="ARBA" id="ARBA00022840"/>
    </source>
</evidence>
<keyword evidence="3 9" id="KW-0547">Nucleotide-binding</keyword>
<dbReference type="InterPro" id="IPR017261">
    <property type="entry name" value="DNA_mismatch_repair_MutS/MSH"/>
</dbReference>
<dbReference type="FunFam" id="3.40.50.300:FF:000870">
    <property type="entry name" value="MutS protein homolog 4"/>
    <property type="match status" value="1"/>
</dbReference>
<evidence type="ECO:0000259" key="12">
    <source>
        <dbReference type="PROSITE" id="PS00486"/>
    </source>
</evidence>
<dbReference type="PIRSF" id="PIRSF037677">
    <property type="entry name" value="DNA_mis_repair_Msh6"/>
    <property type="match status" value="1"/>
</dbReference>
<proteinExistence type="inferred from homology"/>
<dbReference type="GO" id="GO:0005524">
    <property type="term" value="F:ATP binding"/>
    <property type="evidence" value="ECO:0007669"/>
    <property type="project" value="UniProtKB-UniRule"/>
</dbReference>
<evidence type="ECO:0000256" key="7">
    <source>
        <dbReference type="ARBA" id="ARBA00023204"/>
    </source>
</evidence>
<comment type="function">
    <text evidence="8 9">This protein is involved in the repair of mismatches in DNA. It is possible that it carries out the mismatch recognition step. This protein has a weak ATPase activity.</text>
</comment>
<dbReference type="GO" id="GO:0003684">
    <property type="term" value="F:damaged DNA binding"/>
    <property type="evidence" value="ECO:0007669"/>
    <property type="project" value="UniProtKB-UniRule"/>
</dbReference>
<dbReference type="Pfam" id="PF00488">
    <property type="entry name" value="MutS_V"/>
    <property type="match status" value="1"/>
</dbReference>
<organism evidence="13">
    <name type="scientific">Prochlorococcus marinus str. P0902-H212</name>
    <dbReference type="NCBI Taxonomy" id="1620696"/>
    <lineage>
        <taxon>Bacteria</taxon>
        <taxon>Bacillati</taxon>
        <taxon>Cyanobacteriota</taxon>
        <taxon>Cyanophyceae</taxon>
        <taxon>Synechococcales</taxon>
        <taxon>Prochlorococcaceae</taxon>
        <taxon>Prochlorococcus</taxon>
    </lineage>
</organism>
<dbReference type="HAMAP" id="MF_00096">
    <property type="entry name" value="MutS"/>
    <property type="match status" value="1"/>
</dbReference>
<dbReference type="NCBIfam" id="NF003810">
    <property type="entry name" value="PRK05399.1"/>
    <property type="match status" value="1"/>
</dbReference>
<name>A0A0D5A2S4_PROMR</name>
<dbReference type="GO" id="GO:0006298">
    <property type="term" value="P:mismatch repair"/>
    <property type="evidence" value="ECO:0007669"/>
    <property type="project" value="UniProtKB-UniRule"/>
</dbReference>
<dbReference type="GO" id="GO:0140664">
    <property type="term" value="F:ATP-dependent DNA damage sensor activity"/>
    <property type="evidence" value="ECO:0007669"/>
    <property type="project" value="InterPro"/>
</dbReference>
<dbReference type="InterPro" id="IPR045076">
    <property type="entry name" value="MutS"/>
</dbReference>
<feature type="compositionally biased region" description="Polar residues" evidence="11">
    <location>
        <begin position="16"/>
        <end position="40"/>
    </location>
</feature>
<evidence type="ECO:0000256" key="8">
    <source>
        <dbReference type="ARBA" id="ARBA00024647"/>
    </source>
</evidence>
<dbReference type="SMART" id="SM00533">
    <property type="entry name" value="MUTSd"/>
    <property type="match status" value="1"/>
</dbReference>
<dbReference type="PANTHER" id="PTHR11361:SF34">
    <property type="entry name" value="DNA MISMATCH REPAIR PROTEIN MSH1, MITOCHONDRIAL"/>
    <property type="match status" value="1"/>
</dbReference>
<evidence type="ECO:0000256" key="2">
    <source>
        <dbReference type="ARBA" id="ARBA00021982"/>
    </source>
</evidence>
<dbReference type="InterPro" id="IPR007696">
    <property type="entry name" value="DNA_mismatch_repair_MutS_core"/>
</dbReference>
<reference evidence="13" key="1">
    <citation type="submission" date="2014-06" db="EMBL/GenBank/DDBJ databases">
        <authorList>
            <person name="Berube P.M."/>
        </authorList>
    </citation>
    <scope>NUCLEOTIDE SEQUENCE</scope>
    <source>
        <strain evidence="13">P0902-H212</strain>
    </source>
</reference>
<evidence type="ECO:0000256" key="9">
    <source>
        <dbReference type="HAMAP-Rule" id="MF_00096"/>
    </source>
</evidence>
<dbReference type="SUPFAM" id="SSF55271">
    <property type="entry name" value="DNA repair protein MutS, domain I"/>
    <property type="match status" value="1"/>
</dbReference>
<dbReference type="Gene3D" id="3.40.1170.10">
    <property type="entry name" value="DNA repair protein MutS, domain I"/>
    <property type="match status" value="1"/>
</dbReference>
<dbReference type="SUPFAM" id="SSF52540">
    <property type="entry name" value="P-loop containing nucleoside triphosphate hydrolases"/>
    <property type="match status" value="1"/>
</dbReference>
<evidence type="ECO:0000256" key="3">
    <source>
        <dbReference type="ARBA" id="ARBA00022741"/>
    </source>
</evidence>
<dbReference type="GO" id="GO:0030983">
    <property type="term" value="F:mismatched DNA binding"/>
    <property type="evidence" value="ECO:0007669"/>
    <property type="project" value="InterPro"/>
</dbReference>
<evidence type="ECO:0000256" key="6">
    <source>
        <dbReference type="ARBA" id="ARBA00023125"/>
    </source>
</evidence>
<dbReference type="GO" id="GO:0005829">
    <property type="term" value="C:cytosol"/>
    <property type="evidence" value="ECO:0007669"/>
    <property type="project" value="TreeGrafter"/>
</dbReference>
<dbReference type="InterPro" id="IPR005748">
    <property type="entry name" value="DNA_mismatch_repair_MutS"/>
</dbReference>
<dbReference type="Pfam" id="PF05190">
    <property type="entry name" value="MutS_IV"/>
    <property type="match status" value="1"/>
</dbReference>
<keyword evidence="4 9" id="KW-0227">DNA damage</keyword>
<dbReference type="Pfam" id="PF01624">
    <property type="entry name" value="MutS_I"/>
    <property type="match status" value="1"/>
</dbReference>
<dbReference type="InterPro" id="IPR036187">
    <property type="entry name" value="DNA_mismatch_repair_MutS_sf"/>
</dbReference>
<dbReference type="Gene3D" id="1.10.1420.10">
    <property type="match status" value="2"/>
</dbReference>
<evidence type="ECO:0000256" key="10">
    <source>
        <dbReference type="RuleBase" id="RU003756"/>
    </source>
</evidence>
<dbReference type="InterPro" id="IPR016151">
    <property type="entry name" value="DNA_mismatch_repair_MutS_N"/>
</dbReference>
<keyword evidence="5 9" id="KW-0067">ATP-binding</keyword>
<keyword evidence="7 9" id="KW-0234">DNA repair</keyword>
<dbReference type="InterPro" id="IPR036678">
    <property type="entry name" value="MutS_con_dom_sf"/>
</dbReference>
<evidence type="ECO:0000256" key="11">
    <source>
        <dbReference type="SAM" id="MobiDB-lite"/>
    </source>
</evidence>
<dbReference type="InterPro" id="IPR007861">
    <property type="entry name" value="DNA_mismatch_repair_MutS_clamp"/>
</dbReference>
<dbReference type="InterPro" id="IPR007695">
    <property type="entry name" value="DNA_mismatch_repair_MutS-lik_N"/>
</dbReference>
<evidence type="ECO:0000256" key="1">
    <source>
        <dbReference type="ARBA" id="ARBA00006271"/>
    </source>
</evidence>
<accession>A0A0D5A2S4</accession>
<evidence type="ECO:0000313" key="13">
    <source>
        <dbReference type="EMBL" id="AJW30704.1"/>
    </source>
</evidence>
<feature type="region of interest" description="Disordered" evidence="11">
    <location>
        <begin position="1"/>
        <end position="65"/>
    </location>
</feature>
<dbReference type="AlphaFoldDB" id="A0A0D5A2S4"/>
<dbReference type="EMBL" id="KJ947870">
    <property type="protein sequence ID" value="AJW30704.1"/>
    <property type="molecule type" value="Genomic_DNA"/>
</dbReference>
<dbReference type="InterPro" id="IPR027417">
    <property type="entry name" value="P-loop_NTPase"/>
</dbReference>
<gene>
    <name evidence="9" type="primary">mutS</name>
    <name evidence="13" type="ORF">FA02_0441</name>
</gene>
<dbReference type="Pfam" id="PF05192">
    <property type="entry name" value="MutS_III"/>
    <property type="match status" value="1"/>
</dbReference>
<dbReference type="InterPro" id="IPR000432">
    <property type="entry name" value="DNA_mismatch_repair_MutS_C"/>
</dbReference>
<comment type="similarity">
    <text evidence="1 9 10">Belongs to the DNA mismatch repair MutS family.</text>
</comment>
<dbReference type="SUPFAM" id="SSF53150">
    <property type="entry name" value="DNA repair protein MutS, domain II"/>
    <property type="match status" value="1"/>
</dbReference>
<feature type="domain" description="DNA mismatch repair proteins mutS family" evidence="12">
    <location>
        <begin position="800"/>
        <end position="816"/>
    </location>
</feature>
<dbReference type="NCBIfam" id="TIGR01070">
    <property type="entry name" value="mutS1"/>
    <property type="match status" value="1"/>
</dbReference>
<dbReference type="SMART" id="SM00534">
    <property type="entry name" value="MUTSac"/>
    <property type="match status" value="1"/>
</dbReference>
<feature type="binding site" evidence="9">
    <location>
        <begin position="726"/>
        <end position="733"/>
    </location>
    <ligand>
        <name>ATP</name>
        <dbReference type="ChEBI" id="CHEBI:30616"/>
    </ligand>
</feature>
<dbReference type="Gene3D" id="3.30.420.110">
    <property type="entry name" value="MutS, connector domain"/>
    <property type="match status" value="1"/>
</dbReference>
<dbReference type="Gene3D" id="3.40.50.300">
    <property type="entry name" value="P-loop containing nucleotide triphosphate hydrolases"/>
    <property type="match status" value="1"/>
</dbReference>